<protein>
    <submittedName>
        <fullName evidence="2">Uncharacterized protein</fullName>
    </submittedName>
</protein>
<evidence type="ECO:0000313" key="3">
    <source>
        <dbReference type="Proteomes" id="UP000248079"/>
    </source>
</evidence>
<evidence type="ECO:0000256" key="1">
    <source>
        <dbReference type="SAM" id="Phobius"/>
    </source>
</evidence>
<sequence>MLIGYFDIIILGLLIVFNILFWKKRINGKIGCLIIGVLFGVAFPYFSMKIELIRAKSEYEMIDGFNLLYTTLRFPMYWLIGILQSILVHLHDKQN</sequence>
<dbReference type="AlphaFoldDB" id="A0A2V3ZYX6"/>
<dbReference type="Proteomes" id="UP000248079">
    <property type="component" value="Unassembled WGS sequence"/>
</dbReference>
<evidence type="ECO:0000313" key="2">
    <source>
        <dbReference type="EMBL" id="PXY01483.1"/>
    </source>
</evidence>
<proteinExistence type="predicted"/>
<feature type="transmembrane region" description="Helical" evidence="1">
    <location>
        <begin position="67"/>
        <end position="90"/>
    </location>
</feature>
<feature type="transmembrane region" description="Helical" evidence="1">
    <location>
        <begin position="30"/>
        <end position="47"/>
    </location>
</feature>
<keyword evidence="1" id="KW-1133">Transmembrane helix</keyword>
<gene>
    <name evidence="2" type="ORF">DF185_08340</name>
</gene>
<accession>A0A2V3ZYX6</accession>
<dbReference type="EMBL" id="QFLI01000003">
    <property type="protein sequence ID" value="PXY01483.1"/>
    <property type="molecule type" value="Genomic_DNA"/>
</dbReference>
<name>A0A2V3ZYX6_9BACT</name>
<comment type="caution">
    <text evidence="2">The sequence shown here is derived from an EMBL/GenBank/DDBJ whole genome shotgun (WGS) entry which is preliminary data.</text>
</comment>
<feature type="transmembrane region" description="Helical" evidence="1">
    <location>
        <begin position="6"/>
        <end position="23"/>
    </location>
</feature>
<keyword evidence="1" id="KW-0812">Transmembrane</keyword>
<organism evidence="2 3">
    <name type="scientific">Marinifilum breve</name>
    <dbReference type="NCBI Taxonomy" id="2184082"/>
    <lineage>
        <taxon>Bacteria</taxon>
        <taxon>Pseudomonadati</taxon>
        <taxon>Bacteroidota</taxon>
        <taxon>Bacteroidia</taxon>
        <taxon>Marinilabiliales</taxon>
        <taxon>Marinifilaceae</taxon>
    </lineage>
</organism>
<keyword evidence="1" id="KW-0472">Membrane</keyword>
<reference evidence="2 3" key="1">
    <citation type="submission" date="2018-05" db="EMBL/GenBank/DDBJ databases">
        <title>Marinifilum breve JC075T sp. nov., a marine bacterium isolated from Yongle Blue Hole in the South China Sea.</title>
        <authorList>
            <person name="Fu T."/>
        </authorList>
    </citation>
    <scope>NUCLEOTIDE SEQUENCE [LARGE SCALE GENOMIC DNA]</scope>
    <source>
        <strain evidence="2 3">JC075</strain>
    </source>
</reference>
<keyword evidence="3" id="KW-1185">Reference proteome</keyword>